<proteinExistence type="predicted"/>
<accession>A0ACC0C5T8</accession>
<protein>
    <submittedName>
        <fullName evidence="1">Uncharacterized protein</fullName>
    </submittedName>
</protein>
<reference evidence="2" key="1">
    <citation type="journal article" date="2023" name="Nat. Plants">
        <title>Single-cell RNA sequencing provides a high-resolution roadmap for understanding the multicellular compartmentation of specialized metabolism.</title>
        <authorList>
            <person name="Sun S."/>
            <person name="Shen X."/>
            <person name="Li Y."/>
            <person name="Li Y."/>
            <person name="Wang S."/>
            <person name="Li R."/>
            <person name="Zhang H."/>
            <person name="Shen G."/>
            <person name="Guo B."/>
            <person name="Wei J."/>
            <person name="Xu J."/>
            <person name="St-Pierre B."/>
            <person name="Chen S."/>
            <person name="Sun C."/>
        </authorList>
    </citation>
    <scope>NUCLEOTIDE SEQUENCE [LARGE SCALE GENOMIC DNA]</scope>
</reference>
<evidence type="ECO:0000313" key="1">
    <source>
        <dbReference type="EMBL" id="KAI5680300.1"/>
    </source>
</evidence>
<gene>
    <name evidence="1" type="ORF">M9H77_01527</name>
</gene>
<name>A0ACC0C5T8_CATRO</name>
<dbReference type="Proteomes" id="UP001060085">
    <property type="component" value="Linkage Group LG01"/>
</dbReference>
<sequence>MSITVSVENMASLSSDLFYDILRRLDGATLASAACACAAFSSISKEEKLWENVCCSTWPSTSRDDVKSLISSIGGFKKFYADCFPLIVNKEVPQFTLNDYLDYPEEWTEAEYYGDMDELGNISASDFVSIVDIRYKDKTICSKVLWGIPNANSFNGWFYNCPFRIDLITNSIEEDDQGGEVILSVSDGLPLITSMEKERKDGKLWQDLRDGIRLSWIVVNRKIKQAANVSSWSSLGGQRHWPTDKDFLIRFGSILPAKDILPCQVVECILIMRFRVVHTEGVGSETTLKLTELSMQLGDMEGAHVNGRSSLRVLKEAVSCQRSKNYSEALESCLLYSKVQNELREEKMRNESMIDRLCILGGIAVCITLCYYLC</sequence>
<comment type="caution">
    <text evidence="1">The sequence shown here is derived from an EMBL/GenBank/DDBJ whole genome shotgun (WGS) entry which is preliminary data.</text>
</comment>
<evidence type="ECO:0000313" key="2">
    <source>
        <dbReference type="Proteomes" id="UP001060085"/>
    </source>
</evidence>
<organism evidence="1 2">
    <name type="scientific">Catharanthus roseus</name>
    <name type="common">Madagascar periwinkle</name>
    <name type="synonym">Vinca rosea</name>
    <dbReference type="NCBI Taxonomy" id="4058"/>
    <lineage>
        <taxon>Eukaryota</taxon>
        <taxon>Viridiplantae</taxon>
        <taxon>Streptophyta</taxon>
        <taxon>Embryophyta</taxon>
        <taxon>Tracheophyta</taxon>
        <taxon>Spermatophyta</taxon>
        <taxon>Magnoliopsida</taxon>
        <taxon>eudicotyledons</taxon>
        <taxon>Gunneridae</taxon>
        <taxon>Pentapetalae</taxon>
        <taxon>asterids</taxon>
        <taxon>lamiids</taxon>
        <taxon>Gentianales</taxon>
        <taxon>Apocynaceae</taxon>
        <taxon>Rauvolfioideae</taxon>
        <taxon>Vinceae</taxon>
        <taxon>Catharanthinae</taxon>
        <taxon>Catharanthus</taxon>
    </lineage>
</organism>
<dbReference type="EMBL" id="CM044701">
    <property type="protein sequence ID" value="KAI5680300.1"/>
    <property type="molecule type" value="Genomic_DNA"/>
</dbReference>
<keyword evidence="2" id="KW-1185">Reference proteome</keyword>